<proteinExistence type="predicted"/>
<evidence type="ECO:0008006" key="9">
    <source>
        <dbReference type="Google" id="ProtNLM"/>
    </source>
</evidence>
<protein>
    <recommendedName>
        <fullName evidence="9">Protein SPEC3</fullName>
    </recommendedName>
</protein>
<dbReference type="PANTHER" id="PTHR21676">
    <property type="entry name" value="PROTEIN STUM"/>
    <property type="match status" value="1"/>
</dbReference>
<dbReference type="OrthoDB" id="361532at2759"/>
<dbReference type="GO" id="GO:0016020">
    <property type="term" value="C:membrane"/>
    <property type="evidence" value="ECO:0007669"/>
    <property type="project" value="UniProtKB-SubCell"/>
</dbReference>
<feature type="compositionally biased region" description="Basic and acidic residues" evidence="5">
    <location>
        <begin position="172"/>
        <end position="187"/>
    </location>
</feature>
<dbReference type="GO" id="GO:0071683">
    <property type="term" value="C:sensory dendrite"/>
    <property type="evidence" value="ECO:0007669"/>
    <property type="project" value="TreeGrafter"/>
</dbReference>
<feature type="transmembrane region" description="Helical" evidence="6">
    <location>
        <begin position="360"/>
        <end position="382"/>
    </location>
</feature>
<feature type="compositionally biased region" description="Polar residues" evidence="5">
    <location>
        <begin position="301"/>
        <end position="315"/>
    </location>
</feature>
<evidence type="ECO:0000313" key="8">
    <source>
        <dbReference type="Proteomes" id="UP000005408"/>
    </source>
</evidence>
<keyword evidence="8" id="KW-1185">Reference proteome</keyword>
<dbReference type="Proteomes" id="UP000005408">
    <property type="component" value="Unassembled WGS sequence"/>
</dbReference>
<keyword evidence="4 6" id="KW-0472">Membrane</keyword>
<accession>A0A8W8I5D6</accession>
<sequence>MDMIPTTDLNSNHSESEDRHFSIELNNNPQNNENGTKLSKTENIITGKENSNSLEDDKVNESDLRNEMKGKKSAEISNRPLAKARPLSTKSNRSTDSKDKGKRRGPGHLLKGKLLDKRRSSSSDLVKGKGPTLSKKLVKKQEISRQSGVAGVAGGSTQDNEQTGSKLSITEEPVKPKDNGGRPDSSKSKITGNGHINIDSANQTDKIKALSHDNKTKPTGIKKTWQRFKSEKVKEKQLISSQGNGSLPKDAQSSNVGDNSVEKQILEETITNPAAILTKNTSNEKPKDISDIKESFTSDLNQVSTNDGECSNSATEPAVQYANHSKDPEDEKTKSVVSNSDSWIQSAIPYLPLGLSAICLLMNIIIPGSGTVLSGFSILFCGETRIQAKEDQKTVTLCVNVWVGVSQLFTVTFLFVGWFWSLAWGIKLVTLSVEYKRQLKQKRERELQVIALKAFGSSMQVRPMFSVVTE</sequence>
<dbReference type="GO" id="GO:0050954">
    <property type="term" value="P:sensory perception of mechanical stimulus"/>
    <property type="evidence" value="ECO:0007669"/>
    <property type="project" value="TreeGrafter"/>
</dbReference>
<comment type="subcellular location">
    <subcellularLocation>
        <location evidence="1">Membrane</location>
        <topology evidence="1">Multi-pass membrane protein</topology>
    </subcellularLocation>
</comment>
<evidence type="ECO:0000313" key="7">
    <source>
        <dbReference type="EnsemblMetazoa" id="G12498.2:cds"/>
    </source>
</evidence>
<evidence type="ECO:0000256" key="2">
    <source>
        <dbReference type="ARBA" id="ARBA00022692"/>
    </source>
</evidence>
<dbReference type="OMA" id="CLLMNII"/>
<keyword evidence="2 6" id="KW-0812">Transmembrane</keyword>
<feature type="compositionally biased region" description="Polar residues" evidence="5">
    <location>
        <begin position="35"/>
        <end position="53"/>
    </location>
</feature>
<keyword evidence="3 6" id="KW-1133">Transmembrane helix</keyword>
<organism evidence="7 8">
    <name type="scientific">Magallana gigas</name>
    <name type="common">Pacific oyster</name>
    <name type="synonym">Crassostrea gigas</name>
    <dbReference type="NCBI Taxonomy" id="29159"/>
    <lineage>
        <taxon>Eukaryota</taxon>
        <taxon>Metazoa</taxon>
        <taxon>Spiralia</taxon>
        <taxon>Lophotrochozoa</taxon>
        <taxon>Mollusca</taxon>
        <taxon>Bivalvia</taxon>
        <taxon>Autobranchia</taxon>
        <taxon>Pteriomorphia</taxon>
        <taxon>Ostreida</taxon>
        <taxon>Ostreoidea</taxon>
        <taxon>Ostreidae</taxon>
        <taxon>Magallana</taxon>
    </lineage>
</organism>
<feature type="region of interest" description="Disordered" evidence="5">
    <location>
        <begin position="1"/>
        <end position="258"/>
    </location>
</feature>
<evidence type="ECO:0000256" key="1">
    <source>
        <dbReference type="ARBA" id="ARBA00004141"/>
    </source>
</evidence>
<reference evidence="7" key="1">
    <citation type="submission" date="2022-08" db="UniProtKB">
        <authorList>
            <consortium name="EnsemblMetazoa"/>
        </authorList>
    </citation>
    <scope>IDENTIFICATION</scope>
    <source>
        <strain evidence="7">05x7-T-G4-1.051#20</strain>
    </source>
</reference>
<dbReference type="PANTHER" id="PTHR21676:SF7">
    <property type="entry name" value="PROTEIN SPEC3"/>
    <property type="match status" value="1"/>
</dbReference>
<evidence type="ECO:0000256" key="3">
    <source>
        <dbReference type="ARBA" id="ARBA00022989"/>
    </source>
</evidence>
<feature type="compositionally biased region" description="Basic and acidic residues" evidence="5">
    <location>
        <begin position="324"/>
        <end position="334"/>
    </location>
</feature>
<feature type="region of interest" description="Disordered" evidence="5">
    <location>
        <begin position="301"/>
        <end position="334"/>
    </location>
</feature>
<dbReference type="Pfam" id="PF15795">
    <property type="entry name" value="Spec3"/>
    <property type="match status" value="1"/>
</dbReference>
<dbReference type="AlphaFoldDB" id="A0A8W8I5D6"/>
<name>A0A8W8I5D6_MAGGI</name>
<dbReference type="InterPro" id="IPR026673">
    <property type="entry name" value="SPEC3/Stum"/>
</dbReference>
<feature type="compositionally biased region" description="Basic and acidic residues" evidence="5">
    <location>
        <begin position="205"/>
        <end position="216"/>
    </location>
</feature>
<dbReference type="GO" id="GO:0042330">
    <property type="term" value="P:taxis"/>
    <property type="evidence" value="ECO:0007669"/>
    <property type="project" value="TreeGrafter"/>
</dbReference>
<feature type="compositionally biased region" description="Basic and acidic residues" evidence="5">
    <location>
        <begin position="55"/>
        <end position="74"/>
    </location>
</feature>
<feature type="compositionally biased region" description="Polar residues" evidence="5">
    <location>
        <begin position="155"/>
        <end position="168"/>
    </location>
</feature>
<dbReference type="GO" id="GO:0019230">
    <property type="term" value="P:proprioception"/>
    <property type="evidence" value="ECO:0007669"/>
    <property type="project" value="TreeGrafter"/>
</dbReference>
<evidence type="ECO:0000256" key="4">
    <source>
        <dbReference type="ARBA" id="ARBA00023136"/>
    </source>
</evidence>
<evidence type="ECO:0000256" key="6">
    <source>
        <dbReference type="SAM" id="Phobius"/>
    </source>
</evidence>
<dbReference type="EnsemblMetazoa" id="G12498.2">
    <property type="protein sequence ID" value="G12498.2:cds"/>
    <property type="gene ID" value="G12498"/>
</dbReference>
<feature type="compositionally biased region" description="Basic and acidic residues" evidence="5">
    <location>
        <begin position="228"/>
        <end position="237"/>
    </location>
</feature>
<feature type="compositionally biased region" description="Polar residues" evidence="5">
    <location>
        <begin position="238"/>
        <end position="258"/>
    </location>
</feature>
<evidence type="ECO:0000256" key="5">
    <source>
        <dbReference type="SAM" id="MobiDB-lite"/>
    </source>
</evidence>